<dbReference type="EMBL" id="JAKJXP020000039">
    <property type="protein sequence ID" value="KAK7752355.1"/>
    <property type="molecule type" value="Genomic_DNA"/>
</dbReference>
<evidence type="ECO:0000313" key="3">
    <source>
        <dbReference type="EMBL" id="KAK7752355.1"/>
    </source>
</evidence>
<evidence type="ECO:0000259" key="2">
    <source>
        <dbReference type="Pfam" id="PF04438"/>
    </source>
</evidence>
<comment type="caution">
    <text evidence="3">The sequence shown here is derived from an EMBL/GenBank/DDBJ whole genome shotgun (WGS) entry which is preliminary data.</text>
</comment>
<name>A0AAN9UP91_9PEZI</name>
<dbReference type="CDD" id="cd23024">
    <property type="entry name" value="zf-HIT_ZNHIT2-3"/>
    <property type="match status" value="1"/>
</dbReference>
<keyword evidence="4" id="KW-1185">Reference proteome</keyword>
<evidence type="ECO:0000256" key="1">
    <source>
        <dbReference type="SAM" id="MobiDB-lite"/>
    </source>
</evidence>
<accession>A0AAN9UP91</accession>
<protein>
    <recommendedName>
        <fullName evidence="2">HIT-type domain-containing protein</fullName>
    </recommendedName>
</protein>
<feature type="compositionally biased region" description="Polar residues" evidence="1">
    <location>
        <begin position="39"/>
        <end position="63"/>
    </location>
</feature>
<dbReference type="AlphaFoldDB" id="A0AAN9UP91"/>
<proteinExistence type="predicted"/>
<evidence type="ECO:0000313" key="4">
    <source>
        <dbReference type="Proteomes" id="UP001320420"/>
    </source>
</evidence>
<gene>
    <name evidence="3" type="ORF">SLS62_005691</name>
</gene>
<dbReference type="Proteomes" id="UP001320420">
    <property type="component" value="Unassembled WGS sequence"/>
</dbReference>
<feature type="region of interest" description="Disordered" evidence="1">
    <location>
        <begin position="131"/>
        <end position="153"/>
    </location>
</feature>
<feature type="compositionally biased region" description="Basic and acidic residues" evidence="1">
    <location>
        <begin position="25"/>
        <end position="36"/>
    </location>
</feature>
<organism evidence="3 4">
    <name type="scientific">Diatrype stigma</name>
    <dbReference type="NCBI Taxonomy" id="117547"/>
    <lineage>
        <taxon>Eukaryota</taxon>
        <taxon>Fungi</taxon>
        <taxon>Dikarya</taxon>
        <taxon>Ascomycota</taxon>
        <taxon>Pezizomycotina</taxon>
        <taxon>Sordariomycetes</taxon>
        <taxon>Xylariomycetidae</taxon>
        <taxon>Xylariales</taxon>
        <taxon>Diatrypaceae</taxon>
        <taxon>Diatrype</taxon>
    </lineage>
</organism>
<feature type="domain" description="HIT-type" evidence="2">
    <location>
        <begin position="5"/>
        <end position="24"/>
    </location>
</feature>
<dbReference type="Pfam" id="PF04438">
    <property type="entry name" value="zf-HIT"/>
    <property type="match status" value="1"/>
</dbReference>
<feature type="region of interest" description="Disordered" evidence="1">
    <location>
        <begin position="25"/>
        <end position="87"/>
    </location>
</feature>
<sequence>MAPTRPLCRVCDKTEGKYKCPRCADYTEHRDNHPHVETAQPQSEDLGTPSAQTEAAEITNSHNDMMPDQQDASSAPAPNPPAGPYAGLTDLPEYQMLMKRYPRLPALLWGIATATDPPAGADNSTSKYDFPGLSNNSKKDKEPWTQEKGVQKGVQALQKTRNIPGDDSDAIREFSELIRLYKARKEEEGAALAFRKKFAQESADVIGQLLRKEKSHAL</sequence>
<dbReference type="InterPro" id="IPR007529">
    <property type="entry name" value="Znf_HIT"/>
</dbReference>
<reference evidence="3 4" key="1">
    <citation type="submission" date="2024-02" db="EMBL/GenBank/DDBJ databases">
        <title>De novo assembly and annotation of 12 fungi associated with fruit tree decline syndrome in Ontario, Canada.</title>
        <authorList>
            <person name="Sulman M."/>
            <person name="Ellouze W."/>
            <person name="Ilyukhin E."/>
        </authorList>
    </citation>
    <scope>NUCLEOTIDE SEQUENCE [LARGE SCALE GENOMIC DNA]</scope>
    <source>
        <strain evidence="3 4">M11/M66-122</strain>
    </source>
</reference>